<name>A0A917HDU0_9BACT</name>
<dbReference type="RefSeq" id="WP_229739193.1">
    <property type="nucleotide sequence ID" value="NZ_BMGT01000002.1"/>
</dbReference>
<dbReference type="Pfam" id="PF13620">
    <property type="entry name" value="CarboxypepD_reg"/>
    <property type="match status" value="1"/>
</dbReference>
<evidence type="ECO:0000256" key="1">
    <source>
        <dbReference type="SAM" id="SignalP"/>
    </source>
</evidence>
<dbReference type="Proteomes" id="UP000647241">
    <property type="component" value="Unassembled WGS sequence"/>
</dbReference>
<keyword evidence="1" id="KW-0732">Signal</keyword>
<reference evidence="3" key="1">
    <citation type="journal article" date="2014" name="Int. J. Syst. Evol. Microbiol.">
        <title>Complete genome sequence of Corynebacterium casei LMG S-19264T (=DSM 44701T), isolated from a smear-ripened cheese.</title>
        <authorList>
            <consortium name="US DOE Joint Genome Institute (JGI-PGF)"/>
            <person name="Walter F."/>
            <person name="Albersmeier A."/>
            <person name="Kalinowski J."/>
            <person name="Ruckert C."/>
        </authorList>
    </citation>
    <scope>NUCLEOTIDE SEQUENCE</scope>
    <source>
        <strain evidence="3">CGMCC 1.12997</strain>
    </source>
</reference>
<dbReference type="AlphaFoldDB" id="A0A917HDU0"/>
<dbReference type="EMBL" id="BMGT01000002">
    <property type="protein sequence ID" value="GGG74754.1"/>
    <property type="molecule type" value="Genomic_DNA"/>
</dbReference>
<feature type="signal peptide" evidence="1">
    <location>
        <begin position="1"/>
        <end position="26"/>
    </location>
</feature>
<sequence length="1097" mass="118829">MANILKYLSCMFIVCGLLCAAPEAYAQFSGTVSGVVADPSGALVPGVSLTLRNKATNEQRTMTSTAAGVYQFVSLAPGSYELTATMKGFSSTKTAVTLETNQILNIPVNLAIGSSTQTIDVSAQAPLLDAADTRLQETLSTQTLSALPLSGRNMISLVTLAPGVTGTGVTSNGSPGSGRDNYSTETQVDASANGQGAVGNMYVVDGLDVTSSIRPGVLNLTPNPDGIQETSIQTNTYNVDYGRASSIQMTMTTKAGGSSYHGNASDYYTYQNFFAGTEFTHKYSPFHSNNISATIGGPIIPHHSGFFFFAIEPLRSASAVGGNITFEDPAFTAFAKQNFPNTIGTQLLTTYPVSKVSNVTVVQTGQSLYPANTDGSPVCGTASAYNLPCSTPVLDSGNYTDTGYRNGLQYFIRLDKNFSRDRLYGTFFRTTANTNSPSARSAFTTTSNYYQYAIQVNETHTFNPTTINEGSFAAQRVEGIAPATGTFSVPVVNITGVGQGIGAGFAQGDFIQHNYHWRDVLTHTFRSHDIKMGYEGLFGDDVEVFNGPYDQPTFAFNSLLDLARDNVYTETGIAYNPVTGQKTQYDWNAAGVTHGAFVEDTWKLSRKITVNYGLRWDDFGNPYSRSVNTVFGNFFYGSGATLQEQIANGSVIPHHHALNRSITDVFSPRGGIAWDPVGDGKWLIKGGAGIFHNWPTMANLQEQYRGNPPGNIFPTFYGGQSPAPIFALGTSNNKPYNFPYPALPARPLNSQGGLTGLQFNIGGIDANLQSPVAYTYSTSVDREIGRRFVGSLMYTGSTGKKLLSGGGQVYNVSYGQDINVEQGDLIIHNSTVPTRLNTSFGSVFYTQNDRVSSYNAFIAALRGRFSHAFFNASYTRSSSQDDTQVYPSYINVHQWYGPSIWDAPNRFSLAWNYEFPSYNEGRGLVGKAATGWQLSGTTILQSGNPINVNNTAPFKPLVDPNTGKFTGYAPGSGDYNADGDNLQSYPDVNSYSYKHGRQDYLNGIFTAGQFSNPAFGTEGNEKYNSFRAPGFQQWDMALLKNTPIRESIAFQLRFEFFNVFNHPNLINVDVNQPDANFGKATGQNVPRFLQIGGNLTF</sequence>
<accession>A0A917HDU0</accession>
<evidence type="ECO:0000313" key="3">
    <source>
        <dbReference type="EMBL" id="GGG74754.1"/>
    </source>
</evidence>
<feature type="chain" id="PRO_5037678609" description="TonB-dependent transporter Oar-like beta-barrel domain-containing protein" evidence="1">
    <location>
        <begin position="27"/>
        <end position="1097"/>
    </location>
</feature>
<organism evidence="3 4">
    <name type="scientific">Edaphobacter dinghuensis</name>
    <dbReference type="NCBI Taxonomy" id="1560005"/>
    <lineage>
        <taxon>Bacteria</taxon>
        <taxon>Pseudomonadati</taxon>
        <taxon>Acidobacteriota</taxon>
        <taxon>Terriglobia</taxon>
        <taxon>Terriglobales</taxon>
        <taxon>Acidobacteriaceae</taxon>
        <taxon>Edaphobacter</taxon>
    </lineage>
</organism>
<dbReference type="Gene3D" id="2.60.40.1120">
    <property type="entry name" value="Carboxypeptidase-like, regulatory domain"/>
    <property type="match status" value="1"/>
</dbReference>
<comment type="caution">
    <text evidence="3">The sequence shown here is derived from an EMBL/GenBank/DDBJ whole genome shotgun (WGS) entry which is preliminary data.</text>
</comment>
<feature type="domain" description="TonB-dependent transporter Oar-like beta-barrel" evidence="2">
    <location>
        <begin position="252"/>
        <end position="1090"/>
    </location>
</feature>
<dbReference type="Pfam" id="PF25183">
    <property type="entry name" value="OMP_b-brl_4"/>
    <property type="match status" value="1"/>
</dbReference>
<dbReference type="SUPFAM" id="SSF56935">
    <property type="entry name" value="Porins"/>
    <property type="match status" value="1"/>
</dbReference>
<dbReference type="InterPro" id="IPR008969">
    <property type="entry name" value="CarboxyPept-like_regulatory"/>
</dbReference>
<protein>
    <recommendedName>
        <fullName evidence="2">TonB-dependent transporter Oar-like beta-barrel domain-containing protein</fullName>
    </recommendedName>
</protein>
<evidence type="ECO:0000313" key="4">
    <source>
        <dbReference type="Proteomes" id="UP000647241"/>
    </source>
</evidence>
<gene>
    <name evidence="3" type="ORF">GCM10011585_16860</name>
</gene>
<evidence type="ECO:0000259" key="2">
    <source>
        <dbReference type="Pfam" id="PF25183"/>
    </source>
</evidence>
<dbReference type="SUPFAM" id="SSF49464">
    <property type="entry name" value="Carboxypeptidase regulatory domain-like"/>
    <property type="match status" value="1"/>
</dbReference>
<dbReference type="InterPro" id="IPR057601">
    <property type="entry name" value="Oar-like_b-barrel"/>
</dbReference>
<keyword evidence="4" id="KW-1185">Reference proteome</keyword>
<proteinExistence type="predicted"/>
<reference evidence="3" key="2">
    <citation type="submission" date="2020-09" db="EMBL/GenBank/DDBJ databases">
        <authorList>
            <person name="Sun Q."/>
            <person name="Zhou Y."/>
        </authorList>
    </citation>
    <scope>NUCLEOTIDE SEQUENCE</scope>
    <source>
        <strain evidence="3">CGMCC 1.12997</strain>
    </source>
</reference>